<dbReference type="InterPro" id="IPR010298">
    <property type="entry name" value="YacP-like"/>
</dbReference>
<keyword evidence="4" id="KW-1185">Reference proteome</keyword>
<dbReference type="OMA" id="DRCQQHA"/>
<dbReference type="OrthoDB" id="513221at2759"/>
<accession>A0A8T2QWH1</accession>
<keyword evidence="1" id="KW-0175">Coiled coil</keyword>
<dbReference type="PANTHER" id="PTHR34547">
    <property type="entry name" value="YACP-LIKE NYN DOMAIN PROTEIN"/>
    <property type="match status" value="1"/>
</dbReference>
<reference evidence="3" key="1">
    <citation type="submission" date="2021-08" db="EMBL/GenBank/DDBJ databases">
        <title>WGS assembly of Ceratopteris richardii.</title>
        <authorList>
            <person name="Marchant D.B."/>
            <person name="Chen G."/>
            <person name="Jenkins J."/>
            <person name="Shu S."/>
            <person name="Leebens-Mack J."/>
            <person name="Grimwood J."/>
            <person name="Schmutz J."/>
            <person name="Soltis P."/>
            <person name="Soltis D."/>
            <person name="Chen Z.-H."/>
        </authorList>
    </citation>
    <scope>NUCLEOTIDE SEQUENCE</scope>
    <source>
        <strain evidence="3">Whitten #5841</strain>
        <tissue evidence="3">Leaf</tissue>
    </source>
</reference>
<dbReference type="EMBL" id="CM035436">
    <property type="protein sequence ID" value="KAH7287942.1"/>
    <property type="molecule type" value="Genomic_DNA"/>
</dbReference>
<name>A0A8T2QWH1_CERRI</name>
<dbReference type="EMBL" id="CM035436">
    <property type="protein sequence ID" value="KAH7287944.1"/>
    <property type="molecule type" value="Genomic_DNA"/>
</dbReference>
<organism evidence="3 4">
    <name type="scientific">Ceratopteris richardii</name>
    <name type="common">Triangle waterfern</name>
    <dbReference type="NCBI Taxonomy" id="49495"/>
    <lineage>
        <taxon>Eukaryota</taxon>
        <taxon>Viridiplantae</taxon>
        <taxon>Streptophyta</taxon>
        <taxon>Embryophyta</taxon>
        <taxon>Tracheophyta</taxon>
        <taxon>Polypodiopsida</taxon>
        <taxon>Polypodiidae</taxon>
        <taxon>Polypodiales</taxon>
        <taxon>Pteridineae</taxon>
        <taxon>Pteridaceae</taxon>
        <taxon>Parkerioideae</taxon>
        <taxon>Ceratopteris</taxon>
    </lineage>
</organism>
<dbReference type="AlphaFoldDB" id="A0A8T2QWH1"/>
<evidence type="ECO:0000256" key="2">
    <source>
        <dbReference type="SAM" id="MobiDB-lite"/>
    </source>
</evidence>
<evidence type="ECO:0000313" key="4">
    <source>
        <dbReference type="Proteomes" id="UP000825935"/>
    </source>
</evidence>
<dbReference type="CDD" id="cd10912">
    <property type="entry name" value="PIN_YacP-like"/>
    <property type="match status" value="1"/>
</dbReference>
<evidence type="ECO:0008006" key="5">
    <source>
        <dbReference type="Google" id="ProtNLM"/>
    </source>
</evidence>
<dbReference type="PANTHER" id="PTHR34547:SF1">
    <property type="entry name" value="YACP-LIKE NYN DOMAIN PROTEIN"/>
    <property type="match status" value="1"/>
</dbReference>
<feature type="region of interest" description="Disordered" evidence="2">
    <location>
        <begin position="75"/>
        <end position="101"/>
    </location>
</feature>
<dbReference type="Proteomes" id="UP000825935">
    <property type="component" value="Chromosome 31"/>
</dbReference>
<evidence type="ECO:0000313" key="3">
    <source>
        <dbReference type="EMBL" id="KAH7287944.1"/>
    </source>
</evidence>
<evidence type="ECO:0000256" key="1">
    <source>
        <dbReference type="SAM" id="Coils"/>
    </source>
</evidence>
<sequence length="295" mass="33518">MSSTFDSLRASLSSGSATEISTPVCTRKLRFKVQHAFVICISASGDSQKFRAEPPRITSNVKFNLQFLKRLKERRSGERPSTGYRRKKVEKDPSENAIEGESNDLYDSNRYIEIEMRTPVLLVDGYNMCGYWPKLKKHFRRGDLEYARQTLVEELVTFSVLRGTKVVVVFDAMGSGLPDHKESYQGIDIVFSADTTADNWIEREVQLLREDGCPKVWVVTSDHVQQQCANASGAYVWSCKFLVTAIKEAKKERDQLLHEMTSYSMKGKLLEDNLDPEICQALKNLKKQLLQSEGG</sequence>
<comment type="caution">
    <text evidence="3">The sequence shown here is derived from an EMBL/GenBank/DDBJ whole genome shotgun (WGS) entry which is preliminary data.</text>
</comment>
<gene>
    <name evidence="3" type="ORF">KP509_31G004400</name>
</gene>
<feature type="coiled-coil region" evidence="1">
    <location>
        <begin position="239"/>
        <end position="266"/>
    </location>
</feature>
<protein>
    <recommendedName>
        <fullName evidence="5">YacP-like NYN domain protein</fullName>
    </recommendedName>
</protein>
<proteinExistence type="predicted"/>
<dbReference type="Pfam" id="PF05991">
    <property type="entry name" value="NYN_YacP"/>
    <property type="match status" value="1"/>
</dbReference>